<accession>A0A067PMY1</accession>
<feature type="chain" id="PRO_5001643298" evidence="2">
    <location>
        <begin position="19"/>
        <end position="534"/>
    </location>
</feature>
<protein>
    <submittedName>
        <fullName evidence="3">Uncharacterized protein</fullName>
    </submittedName>
</protein>
<organism evidence="3 4">
    <name type="scientific">Jaapia argillacea MUCL 33604</name>
    <dbReference type="NCBI Taxonomy" id="933084"/>
    <lineage>
        <taxon>Eukaryota</taxon>
        <taxon>Fungi</taxon>
        <taxon>Dikarya</taxon>
        <taxon>Basidiomycota</taxon>
        <taxon>Agaricomycotina</taxon>
        <taxon>Agaricomycetes</taxon>
        <taxon>Agaricomycetidae</taxon>
        <taxon>Jaapiales</taxon>
        <taxon>Jaapiaceae</taxon>
        <taxon>Jaapia</taxon>
    </lineage>
</organism>
<name>A0A067PMY1_9AGAM</name>
<evidence type="ECO:0000256" key="1">
    <source>
        <dbReference type="SAM" id="MobiDB-lite"/>
    </source>
</evidence>
<evidence type="ECO:0000256" key="2">
    <source>
        <dbReference type="SAM" id="SignalP"/>
    </source>
</evidence>
<sequence>MYSSALAPLFLLLVTILAQDSAVFDTQSQISFDSSEFGITQDWDLQRSPNASSTSALIFGTASSLLQGWSNSRWPRGHSIVPGVVPTGTLLYHGRQVPAIPNSSEWVSMDPEHAYLFCDPTCWFLTLVAVRPLKIVYFDGSSAADYITGAVDAQDVLLWGEVREDRQRGEMDRMEALCEWGGETGVDGFVRFEIAFEIMLCSFTAGVEVVSFLDLVPGHWNTSTLTMPSPQPTTSLPSSALPPSPTAKPPLPEPYRILFSFFSASSWHYHKPGDTRIQLDYSSLFIFYDPSLTSLVRYRQGRTRGEHRLDGINKEDGLAAKRRVKDLVRRSVQGDLGSGVDWKVLMEVIIDRYASRLELLAQILDPDDPTFGNSTSRMSLAQTQVQVMLTPYLVVDAFPHEYPANSSMGERRIWAVPIFKHCFNTHLSMPRSMMTREELVLFTAIRETNQEICRVLVNMWADITEGDLFEQLYGDTKDKHVLFKWNLEIGALIRWLDWSIWVKCKPVCNPDEGCYLERRLVPNKAPKPFCIRRS</sequence>
<evidence type="ECO:0000313" key="3">
    <source>
        <dbReference type="EMBL" id="KDQ51681.1"/>
    </source>
</evidence>
<dbReference type="PANTHER" id="PTHR35204">
    <property type="entry name" value="YALI0A21131P"/>
    <property type="match status" value="1"/>
</dbReference>
<evidence type="ECO:0000313" key="4">
    <source>
        <dbReference type="Proteomes" id="UP000027265"/>
    </source>
</evidence>
<dbReference type="PANTHER" id="PTHR35204:SF1">
    <property type="entry name" value="ENTEROTOXIN"/>
    <property type="match status" value="1"/>
</dbReference>
<dbReference type="Proteomes" id="UP000027265">
    <property type="component" value="Unassembled WGS sequence"/>
</dbReference>
<gene>
    <name evidence="3" type="ORF">JAAARDRAFT_502062</name>
</gene>
<feature type="compositionally biased region" description="Low complexity" evidence="1">
    <location>
        <begin position="226"/>
        <end position="239"/>
    </location>
</feature>
<dbReference type="HOGENOM" id="CLU_017366_2_1_1"/>
<dbReference type="OrthoDB" id="10261782at2759"/>
<feature type="signal peptide" evidence="2">
    <location>
        <begin position="1"/>
        <end position="18"/>
    </location>
</feature>
<dbReference type="AlphaFoldDB" id="A0A067PMY1"/>
<feature type="region of interest" description="Disordered" evidence="1">
    <location>
        <begin position="226"/>
        <end position="247"/>
    </location>
</feature>
<dbReference type="EMBL" id="KL197746">
    <property type="protein sequence ID" value="KDQ51681.1"/>
    <property type="molecule type" value="Genomic_DNA"/>
</dbReference>
<proteinExistence type="predicted"/>
<dbReference type="InterPro" id="IPR038921">
    <property type="entry name" value="YOR389W-like"/>
</dbReference>
<dbReference type="STRING" id="933084.A0A067PMY1"/>
<keyword evidence="4" id="KW-1185">Reference proteome</keyword>
<reference evidence="4" key="1">
    <citation type="journal article" date="2014" name="Proc. Natl. Acad. Sci. U.S.A.">
        <title>Extensive sampling of basidiomycete genomes demonstrates inadequacy of the white-rot/brown-rot paradigm for wood decay fungi.</title>
        <authorList>
            <person name="Riley R."/>
            <person name="Salamov A.A."/>
            <person name="Brown D.W."/>
            <person name="Nagy L.G."/>
            <person name="Floudas D."/>
            <person name="Held B.W."/>
            <person name="Levasseur A."/>
            <person name="Lombard V."/>
            <person name="Morin E."/>
            <person name="Otillar R."/>
            <person name="Lindquist E.A."/>
            <person name="Sun H."/>
            <person name="LaButti K.M."/>
            <person name="Schmutz J."/>
            <person name="Jabbour D."/>
            <person name="Luo H."/>
            <person name="Baker S.E."/>
            <person name="Pisabarro A.G."/>
            <person name="Walton J.D."/>
            <person name="Blanchette R.A."/>
            <person name="Henrissat B."/>
            <person name="Martin F."/>
            <person name="Cullen D."/>
            <person name="Hibbett D.S."/>
            <person name="Grigoriev I.V."/>
        </authorList>
    </citation>
    <scope>NUCLEOTIDE SEQUENCE [LARGE SCALE GENOMIC DNA]</scope>
    <source>
        <strain evidence="4">MUCL 33604</strain>
    </source>
</reference>
<keyword evidence="2" id="KW-0732">Signal</keyword>
<dbReference type="InParanoid" id="A0A067PMY1"/>